<evidence type="ECO:0000256" key="2">
    <source>
        <dbReference type="SAM" id="MobiDB-lite"/>
    </source>
</evidence>
<protein>
    <submittedName>
        <fullName evidence="4">MerR family transcriptional regulator</fullName>
    </submittedName>
</protein>
<dbReference type="EMBL" id="WBJZ01000019">
    <property type="protein sequence ID" value="KAB1654303.1"/>
    <property type="molecule type" value="Genomic_DNA"/>
</dbReference>
<dbReference type="RefSeq" id="WP_158041540.1">
    <property type="nucleotide sequence ID" value="NZ_JACCFV010000001.1"/>
</dbReference>
<dbReference type="OrthoDB" id="5242095at2"/>
<proteinExistence type="predicted"/>
<name>A0A7J5BP13_9MICO</name>
<dbReference type="PANTHER" id="PTHR30204">
    <property type="entry name" value="REDOX-CYCLING DRUG-SENSING TRANSCRIPTIONAL ACTIVATOR SOXR"/>
    <property type="match status" value="1"/>
</dbReference>
<feature type="region of interest" description="Disordered" evidence="2">
    <location>
        <begin position="198"/>
        <end position="231"/>
    </location>
</feature>
<sequence length="231" mass="24401">MRISELADVTDVPVASIKYYVREGLLWPGERVGHNQTAYTDAHADRLRLVRALLEVGRLSIASAKQVIAAIDEPELELLEVLGIAQQSLPAAPSRPTPESLGRVEALATERGWTSFCTPTPNPGLALAAAALDGMHASGLENVQPLLGSFAEAAETAARADVDFVLSTTNRDDQIRTVAVGIPLGDALFAGLRRMAQESESARRLETAPTTQESELARGLGAGPTTPGSTP</sequence>
<dbReference type="SMART" id="SM00422">
    <property type="entry name" value="HTH_MERR"/>
    <property type="match status" value="1"/>
</dbReference>
<dbReference type="InterPro" id="IPR000551">
    <property type="entry name" value="MerR-type_HTH_dom"/>
</dbReference>
<dbReference type="PROSITE" id="PS50937">
    <property type="entry name" value="HTH_MERR_2"/>
    <property type="match status" value="1"/>
</dbReference>
<reference evidence="4 5" key="1">
    <citation type="submission" date="2019-09" db="EMBL/GenBank/DDBJ databases">
        <title>Phylogeny of genus Pseudoclavibacter and closely related genus.</title>
        <authorList>
            <person name="Li Y."/>
        </authorList>
    </citation>
    <scope>NUCLEOTIDE SEQUENCE [LARGE SCALE GENOMIC DNA]</scope>
    <source>
        <strain evidence="4 5">DSM 23821</strain>
    </source>
</reference>
<comment type="caution">
    <text evidence="4">The sequence shown here is derived from an EMBL/GenBank/DDBJ whole genome shotgun (WGS) entry which is preliminary data.</text>
</comment>
<dbReference type="SUPFAM" id="SSF46955">
    <property type="entry name" value="Putative DNA-binding domain"/>
    <property type="match status" value="1"/>
</dbReference>
<dbReference type="Pfam" id="PF13411">
    <property type="entry name" value="MerR_1"/>
    <property type="match status" value="1"/>
</dbReference>
<accession>A0A7J5BP13</accession>
<dbReference type="AlphaFoldDB" id="A0A7J5BP13"/>
<dbReference type="Gene3D" id="1.10.1660.10">
    <property type="match status" value="1"/>
</dbReference>
<dbReference type="InterPro" id="IPR047057">
    <property type="entry name" value="MerR_fam"/>
</dbReference>
<organism evidence="4 5">
    <name type="scientific">Pseudoclavibacter chungangensis</name>
    <dbReference type="NCBI Taxonomy" id="587635"/>
    <lineage>
        <taxon>Bacteria</taxon>
        <taxon>Bacillati</taxon>
        <taxon>Actinomycetota</taxon>
        <taxon>Actinomycetes</taxon>
        <taxon>Micrococcales</taxon>
        <taxon>Microbacteriaceae</taxon>
        <taxon>Pseudoclavibacter</taxon>
    </lineage>
</organism>
<dbReference type="InterPro" id="IPR009061">
    <property type="entry name" value="DNA-bd_dom_put_sf"/>
</dbReference>
<dbReference type="Proteomes" id="UP000467240">
    <property type="component" value="Unassembled WGS sequence"/>
</dbReference>
<keyword evidence="5" id="KW-1185">Reference proteome</keyword>
<gene>
    <name evidence="4" type="ORF">F8O01_13800</name>
</gene>
<evidence type="ECO:0000259" key="3">
    <source>
        <dbReference type="PROSITE" id="PS50937"/>
    </source>
</evidence>
<feature type="domain" description="HTH merR-type" evidence="3">
    <location>
        <begin position="1"/>
        <end position="70"/>
    </location>
</feature>
<dbReference type="PANTHER" id="PTHR30204:SF98">
    <property type="entry name" value="HTH-TYPE TRANSCRIPTIONAL REGULATOR ADHR"/>
    <property type="match status" value="1"/>
</dbReference>
<dbReference type="GO" id="GO:0003700">
    <property type="term" value="F:DNA-binding transcription factor activity"/>
    <property type="evidence" value="ECO:0007669"/>
    <property type="project" value="InterPro"/>
</dbReference>
<dbReference type="GO" id="GO:0003677">
    <property type="term" value="F:DNA binding"/>
    <property type="evidence" value="ECO:0007669"/>
    <property type="project" value="UniProtKB-KW"/>
</dbReference>
<dbReference type="PRINTS" id="PR00040">
    <property type="entry name" value="HTHMERR"/>
</dbReference>
<keyword evidence="1" id="KW-0238">DNA-binding</keyword>
<evidence type="ECO:0000313" key="4">
    <source>
        <dbReference type="EMBL" id="KAB1654303.1"/>
    </source>
</evidence>
<evidence type="ECO:0000313" key="5">
    <source>
        <dbReference type="Proteomes" id="UP000467240"/>
    </source>
</evidence>
<evidence type="ECO:0000256" key="1">
    <source>
        <dbReference type="ARBA" id="ARBA00023125"/>
    </source>
</evidence>